<evidence type="ECO:0000313" key="1">
    <source>
        <dbReference type="EMBL" id="MBC8433630.1"/>
    </source>
</evidence>
<protein>
    <submittedName>
        <fullName evidence="1">Uncharacterized protein</fullName>
    </submittedName>
</protein>
<name>A0A8J6P225_9BACT</name>
<reference evidence="1 2" key="1">
    <citation type="submission" date="2020-08" db="EMBL/GenBank/DDBJ databases">
        <title>Bridging the membrane lipid divide: bacteria of the FCB group superphylum have the potential to synthesize archaeal ether lipids.</title>
        <authorList>
            <person name="Villanueva L."/>
            <person name="Von Meijenfeldt F.A.B."/>
            <person name="Westbye A.B."/>
            <person name="Yadav S."/>
            <person name="Hopmans E.C."/>
            <person name="Dutilh B.E."/>
            <person name="Sinninghe Damste J.S."/>
        </authorList>
    </citation>
    <scope>NUCLEOTIDE SEQUENCE [LARGE SCALE GENOMIC DNA]</scope>
    <source>
        <strain evidence="1">NIOZ-UU17</strain>
    </source>
</reference>
<dbReference type="Pfam" id="PF20196">
    <property type="entry name" value="DUF6559"/>
    <property type="match status" value="1"/>
</dbReference>
<sequence length="109" mass="12866">MLHWIKKRTTLKSYARQLPLFLKKRYGKHKRYSAEEIKTSIQKAGFDNSFIEYAYAIFMSRTEFGGLKQKNQDIEDYDTLRKKIAKSFFSGNTSFTIHDVLESAFIPKK</sequence>
<evidence type="ECO:0000313" key="2">
    <source>
        <dbReference type="Proteomes" id="UP000605201"/>
    </source>
</evidence>
<gene>
    <name evidence="1" type="ORF">H8D96_17110</name>
</gene>
<proteinExistence type="predicted"/>
<dbReference type="AlphaFoldDB" id="A0A8J6P225"/>
<dbReference type="EMBL" id="JACNIG010000314">
    <property type="protein sequence ID" value="MBC8433630.1"/>
    <property type="molecule type" value="Genomic_DNA"/>
</dbReference>
<comment type="caution">
    <text evidence="1">The sequence shown here is derived from an EMBL/GenBank/DDBJ whole genome shotgun (WGS) entry which is preliminary data.</text>
</comment>
<dbReference type="Proteomes" id="UP000605201">
    <property type="component" value="Unassembled WGS sequence"/>
</dbReference>
<organism evidence="1 2">
    <name type="scientific">Candidatus Desulfatibia vada</name>
    <dbReference type="NCBI Taxonomy" id="2841696"/>
    <lineage>
        <taxon>Bacteria</taxon>
        <taxon>Pseudomonadati</taxon>
        <taxon>Thermodesulfobacteriota</taxon>
        <taxon>Desulfobacteria</taxon>
        <taxon>Desulfobacterales</taxon>
        <taxon>Desulfobacterales incertae sedis</taxon>
        <taxon>Candidatus Desulfatibia</taxon>
    </lineage>
</organism>
<dbReference type="InterPro" id="IPR046689">
    <property type="entry name" value="DUF6559"/>
</dbReference>
<accession>A0A8J6P225</accession>